<protein>
    <recommendedName>
        <fullName evidence="5">F-box domain-containing protein</fullName>
    </recommendedName>
</protein>
<reference evidence="2" key="1">
    <citation type="submission" date="2021-02" db="EMBL/GenBank/DDBJ databases">
        <authorList>
            <person name="Nieuwenhuis M."/>
            <person name="Van De Peppel L.J.J."/>
        </authorList>
    </citation>
    <scope>NUCLEOTIDE SEQUENCE</scope>
    <source>
        <strain evidence="2">D49</strain>
    </source>
</reference>
<gene>
    <name evidence="3" type="ORF">H0H81_004963</name>
    <name evidence="2" type="ORF">H0H81_007053</name>
    <name evidence="1" type="ORF">H0H81_007687</name>
</gene>
<dbReference type="InterPro" id="IPR036047">
    <property type="entry name" value="F-box-like_dom_sf"/>
</dbReference>
<evidence type="ECO:0000313" key="4">
    <source>
        <dbReference type="Proteomes" id="UP000717328"/>
    </source>
</evidence>
<evidence type="ECO:0000313" key="3">
    <source>
        <dbReference type="EMBL" id="KAG5649271.1"/>
    </source>
</evidence>
<dbReference type="AlphaFoldDB" id="A0A9P7KGB3"/>
<name>A0A9P7KGB3_9AGAR</name>
<evidence type="ECO:0000313" key="1">
    <source>
        <dbReference type="EMBL" id="KAG5647532.1"/>
    </source>
</evidence>
<keyword evidence="4" id="KW-1185">Reference proteome</keyword>
<dbReference type="EMBL" id="JABCKI010002058">
    <property type="protein sequence ID" value="KAG5647532.1"/>
    <property type="molecule type" value="Genomic_DNA"/>
</dbReference>
<comment type="caution">
    <text evidence="2">The sequence shown here is derived from an EMBL/GenBank/DDBJ whole genome shotgun (WGS) entry which is preliminary data.</text>
</comment>
<dbReference type="EMBL" id="JABCKI010001250">
    <property type="protein sequence ID" value="KAG5649271.1"/>
    <property type="molecule type" value="Genomic_DNA"/>
</dbReference>
<proteinExistence type="predicted"/>
<evidence type="ECO:0008006" key="5">
    <source>
        <dbReference type="Google" id="ProtNLM"/>
    </source>
</evidence>
<evidence type="ECO:0000313" key="2">
    <source>
        <dbReference type="EMBL" id="KAG5648449.1"/>
    </source>
</evidence>
<reference evidence="2" key="2">
    <citation type="submission" date="2021-10" db="EMBL/GenBank/DDBJ databases">
        <title>Phylogenomics reveals ancestral predisposition of the termite-cultivated fungus Termitomyces towards a domesticated lifestyle.</title>
        <authorList>
            <person name="Auxier B."/>
            <person name="Grum-Grzhimaylo A."/>
            <person name="Cardenas M.E."/>
            <person name="Lodge J.D."/>
            <person name="Laessoe T."/>
            <person name="Pedersen O."/>
            <person name="Smith M.E."/>
            <person name="Kuyper T.W."/>
            <person name="Franco-Molano E.A."/>
            <person name="Baroni T.J."/>
            <person name="Aanen D.K."/>
        </authorList>
    </citation>
    <scope>NUCLEOTIDE SEQUENCE</scope>
    <source>
        <strain evidence="2">D49</strain>
    </source>
</reference>
<sequence length="240" mass="26879">MANIWAELSPEVAFQIILNLDMDSLLAVSLVSSRLRDMAQPEIFRSLKLAYVFGDTYIHRTGKQLVQILQGSPRLRSHVRHLTLKLWYTGTAATLATILPLTHLRRLTVAEWYAPVSPFEDFGGFLPSLELLFSHRTLQTVTLRKAFGTYIAEVTIDHTRKQTKAHAFPLSTSASFSSTTIAALGRSCAGKITGISLLATSQHDWKMDDARRLLEVGGSTLVRLTVILRRLFSRAYHIQS</sequence>
<organism evidence="2 4">
    <name type="scientific">Sphagnurus paluster</name>
    <dbReference type="NCBI Taxonomy" id="117069"/>
    <lineage>
        <taxon>Eukaryota</taxon>
        <taxon>Fungi</taxon>
        <taxon>Dikarya</taxon>
        <taxon>Basidiomycota</taxon>
        <taxon>Agaricomycotina</taxon>
        <taxon>Agaricomycetes</taxon>
        <taxon>Agaricomycetidae</taxon>
        <taxon>Agaricales</taxon>
        <taxon>Tricholomatineae</taxon>
        <taxon>Lyophyllaceae</taxon>
        <taxon>Sphagnurus</taxon>
    </lineage>
</organism>
<dbReference type="EMBL" id="JABCKI010001850">
    <property type="protein sequence ID" value="KAG5648449.1"/>
    <property type="molecule type" value="Genomic_DNA"/>
</dbReference>
<accession>A0A9P7KGB3</accession>
<dbReference type="CDD" id="cd09917">
    <property type="entry name" value="F-box_SF"/>
    <property type="match status" value="1"/>
</dbReference>
<dbReference type="SUPFAM" id="SSF81383">
    <property type="entry name" value="F-box domain"/>
    <property type="match status" value="1"/>
</dbReference>
<dbReference type="Proteomes" id="UP000717328">
    <property type="component" value="Unassembled WGS sequence"/>
</dbReference>